<protein>
    <submittedName>
        <fullName evidence="2">Uncharacterized protein</fullName>
    </submittedName>
</protein>
<feature type="compositionally biased region" description="Basic and acidic residues" evidence="1">
    <location>
        <begin position="277"/>
        <end position="288"/>
    </location>
</feature>
<organism evidence="2 3">
    <name type="scientific">Companilactobacillus nantensis DSM 16982</name>
    <dbReference type="NCBI Taxonomy" id="1423774"/>
    <lineage>
        <taxon>Bacteria</taxon>
        <taxon>Bacillati</taxon>
        <taxon>Bacillota</taxon>
        <taxon>Bacilli</taxon>
        <taxon>Lactobacillales</taxon>
        <taxon>Lactobacillaceae</taxon>
        <taxon>Companilactobacillus</taxon>
    </lineage>
</organism>
<proteinExistence type="predicted"/>
<sequence length="336" mass="36513">MGDNYKYKRKNNTSNFVLDIIPSISKPFRINENLFSKQSLVAMGLGSKATLSAASLVPKSPFDIQNTFSKQSLAAMGLGSKATLSAASLVPKSPFDIQNTFSKQSLAAMGLGSKAALSAASLVPKSPFDIQNTFSKQSLAAMGLGSKAALSAASLVPKSVLNASVSIPKSAFNPSWMNASIKGTYKSLSKLDFRLSVDLQSSFNTLSDMPTSSFNKLNEAYDSVQKEFSDSYIDSDDKDQYTDQIESVIDPVQFSEELKMIKERLDSIESNTQSKDSNNEKANEDSYTPHKTNATFNNSLLIKLVLLINLLSNIDGYYSLVKDLIALFKAIVNSIH</sequence>
<gene>
    <name evidence="2" type="ORF">FD31_GL002653</name>
</gene>
<dbReference type="EMBL" id="AZFV01000009">
    <property type="protein sequence ID" value="KRM17463.1"/>
    <property type="molecule type" value="Genomic_DNA"/>
</dbReference>
<dbReference type="RefSeq" id="WP_057891726.1">
    <property type="nucleotide sequence ID" value="NZ_AZFV01000009.1"/>
</dbReference>
<dbReference type="Proteomes" id="UP000051302">
    <property type="component" value="Unassembled WGS sequence"/>
</dbReference>
<dbReference type="PATRIC" id="fig|1423774.3.peg.2760"/>
<keyword evidence="3" id="KW-1185">Reference proteome</keyword>
<evidence type="ECO:0000256" key="1">
    <source>
        <dbReference type="SAM" id="MobiDB-lite"/>
    </source>
</evidence>
<evidence type="ECO:0000313" key="2">
    <source>
        <dbReference type="EMBL" id="KRM17463.1"/>
    </source>
</evidence>
<name>A0A0R1WI03_9LACO</name>
<comment type="caution">
    <text evidence="2">The sequence shown here is derived from an EMBL/GenBank/DDBJ whole genome shotgun (WGS) entry which is preliminary data.</text>
</comment>
<accession>A0A0R1WI03</accession>
<feature type="region of interest" description="Disordered" evidence="1">
    <location>
        <begin position="269"/>
        <end position="290"/>
    </location>
</feature>
<reference evidence="2 3" key="1">
    <citation type="journal article" date="2015" name="Genome Announc.">
        <title>Expanding the biotechnology potential of lactobacilli through comparative genomics of 213 strains and associated genera.</title>
        <authorList>
            <person name="Sun Z."/>
            <person name="Harris H.M."/>
            <person name="McCann A."/>
            <person name="Guo C."/>
            <person name="Argimon S."/>
            <person name="Zhang W."/>
            <person name="Yang X."/>
            <person name="Jeffery I.B."/>
            <person name="Cooney J.C."/>
            <person name="Kagawa T.F."/>
            <person name="Liu W."/>
            <person name="Song Y."/>
            <person name="Salvetti E."/>
            <person name="Wrobel A."/>
            <person name="Rasinkangas P."/>
            <person name="Parkhill J."/>
            <person name="Rea M.C."/>
            <person name="O'Sullivan O."/>
            <person name="Ritari J."/>
            <person name="Douillard F.P."/>
            <person name="Paul Ross R."/>
            <person name="Yang R."/>
            <person name="Briner A.E."/>
            <person name="Felis G.E."/>
            <person name="de Vos W.M."/>
            <person name="Barrangou R."/>
            <person name="Klaenhammer T.R."/>
            <person name="Caufield P.W."/>
            <person name="Cui Y."/>
            <person name="Zhang H."/>
            <person name="O'Toole P.W."/>
        </authorList>
    </citation>
    <scope>NUCLEOTIDE SEQUENCE [LARGE SCALE GENOMIC DNA]</scope>
    <source>
        <strain evidence="2 3">DSM 16982</strain>
    </source>
</reference>
<dbReference type="AlphaFoldDB" id="A0A0R1WI03"/>
<evidence type="ECO:0000313" key="3">
    <source>
        <dbReference type="Proteomes" id="UP000051302"/>
    </source>
</evidence>